<dbReference type="GO" id="GO:0061512">
    <property type="term" value="P:protein localization to cilium"/>
    <property type="evidence" value="ECO:0007669"/>
    <property type="project" value="TreeGrafter"/>
</dbReference>
<reference evidence="4 5" key="1">
    <citation type="submission" date="2016-08" db="EMBL/GenBank/DDBJ databases">
        <title>Genomes of anaerobic fungi encode conserved fungal cellulosomes for biomass hydrolysis.</title>
        <authorList>
            <consortium name="DOE Joint Genome Institute"/>
            <person name="Haitjema C.H."/>
            <person name="Gilmore S.P."/>
            <person name="Henske J.K."/>
            <person name="Solomon K.V."/>
            <person name="De Groot R."/>
            <person name="Kuo A."/>
            <person name="Mondo S.J."/>
            <person name="Salamov A.A."/>
            <person name="Labutti K."/>
            <person name="Zhao Z."/>
            <person name="Chiniquy J."/>
            <person name="Barry K."/>
            <person name="Brewer H.M."/>
            <person name="Purvine S.O."/>
            <person name="Wright A.T."/>
            <person name="Boxma B."/>
            <person name="Van Alen T."/>
            <person name="Hackstein J.H."/>
            <person name="Baker S.E."/>
            <person name="Grigoriev I.V."/>
            <person name="O'Malley M.A."/>
        </authorList>
    </citation>
    <scope>NUCLEOTIDE SEQUENCE [LARGE SCALE GENOMIC DNA]</scope>
    <source>
        <strain evidence="5">finn</strain>
    </source>
</reference>
<protein>
    <recommendedName>
        <fullName evidence="6">Bardet-Biedl syndrome 1 N-terminal domain-containing protein</fullName>
    </recommendedName>
</protein>
<evidence type="ECO:0000313" key="5">
    <source>
        <dbReference type="Proteomes" id="UP000193719"/>
    </source>
</evidence>
<dbReference type="SUPFAM" id="SSF50978">
    <property type="entry name" value="WD40 repeat-like"/>
    <property type="match status" value="1"/>
</dbReference>
<dbReference type="PANTHER" id="PTHR20870">
    <property type="entry name" value="BARDET-BIEDL SYNDROME 1 PROTEIN"/>
    <property type="match status" value="1"/>
</dbReference>
<sequence length="784" mass="89168">MNFLSSSKIKLNDKNAIEDKKDITSKNNDETTNDIPYEKKNESKNIDNVNTNTNNINNNNNNKNENNHNIENKNEDKKNIWIDVVYDPFNGIQTTSDCIDLVDVDGINQHHLVIADFGDYKNNKYIKSGSLISMNEDSNLINKKYNKNTENESSVFKKQNEKKLLMKNRVSSLILNKNDVAMNDNKTGIPVLKIFKDDNVETKLDLPDIPRAICSFYTDSQQETHPTIAVAIGTTIYMYRDRFPYIKMTLPPIEANPLEEEAWKNVIMQVNNANKTFDRNSDIKVSNISDSDISLNETSDKHKHSASNEKLNNNINNNNIENNEQNDELHSKLVTIVNELVETLSSLRNNGVIQLTQISIEFLALDDIETKIAFIVGNLDFTLSIEPTITTMTTIKKDSEEVESISYLVVGVNEKLVYIVNPNGCQVIEKFQLSSSIQLLSVYGLYESKYHIIAGCFDGSIYYLSGNSCYKIVQLEFLPIGIVTFEKSIIIGCMNNTLYSYSITGKKQYSINLPSPIVNIQELNGSLRKVKCYAVSLQNNEVRVFSDKNLILTIPTPDIITGMIFGKFEREQNSLIMITKNGGLIIKFLKRNATSTFEDINLRPPIEQKEPINVPKKTRLYIDQIVREKENAIEMHTIFQRDLFRMKLIAARAYAKTFKNTLNPISGTSTAKIKMTLEILGINVNFKIRLDITNIGNNIAKNLFVLFDYNNEIFTIEKPIINIPIILPGINYTIDCLIKQNTQAYDKELNNQIKILLCEKGYITPIVTSVADVGMCQDLLEIYE</sequence>
<dbReference type="InterPro" id="IPR036322">
    <property type="entry name" value="WD40_repeat_dom_sf"/>
</dbReference>
<evidence type="ECO:0000259" key="2">
    <source>
        <dbReference type="Pfam" id="PF14779"/>
    </source>
</evidence>
<dbReference type="AlphaFoldDB" id="A0A1Y1VEX3"/>
<dbReference type="Pfam" id="PF14779">
    <property type="entry name" value="BBS1"/>
    <property type="match status" value="3"/>
</dbReference>
<dbReference type="GO" id="GO:0005930">
    <property type="term" value="C:axoneme"/>
    <property type="evidence" value="ECO:0007669"/>
    <property type="project" value="TreeGrafter"/>
</dbReference>
<dbReference type="InterPro" id="IPR032728">
    <property type="entry name" value="BBS1_N"/>
</dbReference>
<proteinExistence type="predicted"/>
<dbReference type="GO" id="GO:0005119">
    <property type="term" value="F:smoothened binding"/>
    <property type="evidence" value="ECO:0007669"/>
    <property type="project" value="TreeGrafter"/>
</dbReference>
<dbReference type="InterPro" id="IPR056419">
    <property type="entry name" value="GAE_BBS1"/>
</dbReference>
<dbReference type="STRING" id="1754191.A0A1Y1VEX3"/>
<feature type="domain" description="Bardet-Biedl syndrome 1 N-terminal" evidence="2">
    <location>
        <begin position="190"/>
        <end position="296"/>
    </location>
</feature>
<evidence type="ECO:0000313" key="4">
    <source>
        <dbReference type="EMBL" id="ORX54665.1"/>
    </source>
</evidence>
<dbReference type="PANTHER" id="PTHR20870:SF0">
    <property type="entry name" value="BARDET-BIEDL SYNDROME 1 PROTEIN"/>
    <property type="match status" value="1"/>
</dbReference>
<comment type="caution">
    <text evidence="4">The sequence shown here is derived from an EMBL/GenBank/DDBJ whole genome shotgun (WGS) entry which is preliminary data.</text>
</comment>
<dbReference type="Pfam" id="PF23304">
    <property type="entry name" value="GAE_BBS1"/>
    <property type="match status" value="1"/>
</dbReference>
<dbReference type="InterPro" id="IPR028784">
    <property type="entry name" value="BBS1"/>
</dbReference>
<dbReference type="GO" id="GO:1905515">
    <property type="term" value="P:non-motile cilium assembly"/>
    <property type="evidence" value="ECO:0007669"/>
    <property type="project" value="InterPro"/>
</dbReference>
<dbReference type="Proteomes" id="UP000193719">
    <property type="component" value="Unassembled WGS sequence"/>
</dbReference>
<dbReference type="OrthoDB" id="10259809at2759"/>
<evidence type="ECO:0000259" key="3">
    <source>
        <dbReference type="Pfam" id="PF23304"/>
    </source>
</evidence>
<dbReference type="GO" id="GO:0005815">
    <property type="term" value="C:microtubule organizing center"/>
    <property type="evidence" value="ECO:0007669"/>
    <property type="project" value="TreeGrafter"/>
</dbReference>
<evidence type="ECO:0008006" key="6">
    <source>
        <dbReference type="Google" id="ProtNLM"/>
    </source>
</evidence>
<dbReference type="EMBL" id="MCFH01000010">
    <property type="protein sequence ID" value="ORX54665.1"/>
    <property type="molecule type" value="Genomic_DNA"/>
</dbReference>
<organism evidence="4 5">
    <name type="scientific">Piromyces finnis</name>
    <dbReference type="NCBI Taxonomy" id="1754191"/>
    <lineage>
        <taxon>Eukaryota</taxon>
        <taxon>Fungi</taxon>
        <taxon>Fungi incertae sedis</taxon>
        <taxon>Chytridiomycota</taxon>
        <taxon>Chytridiomycota incertae sedis</taxon>
        <taxon>Neocallimastigomycetes</taxon>
        <taxon>Neocallimastigales</taxon>
        <taxon>Neocallimastigaceae</taxon>
        <taxon>Piromyces</taxon>
    </lineage>
</organism>
<gene>
    <name evidence="4" type="ORF">BCR36DRAFT_347569</name>
</gene>
<feature type="region of interest" description="Disordered" evidence="1">
    <location>
        <begin position="51"/>
        <end position="72"/>
    </location>
</feature>
<feature type="region of interest" description="Disordered" evidence="1">
    <location>
        <begin position="294"/>
        <end position="317"/>
    </location>
</feature>
<feature type="domain" description="Bardet-Biedl syndrome 1 protein GAE" evidence="3">
    <location>
        <begin position="673"/>
        <end position="772"/>
    </location>
</feature>
<dbReference type="GO" id="GO:0005113">
    <property type="term" value="F:patched binding"/>
    <property type="evidence" value="ECO:0007669"/>
    <property type="project" value="TreeGrafter"/>
</dbReference>
<reference evidence="4 5" key="2">
    <citation type="submission" date="2016-08" db="EMBL/GenBank/DDBJ databases">
        <title>Pervasive Adenine N6-methylation of Active Genes in Fungi.</title>
        <authorList>
            <consortium name="DOE Joint Genome Institute"/>
            <person name="Mondo S.J."/>
            <person name="Dannebaum R.O."/>
            <person name="Kuo R.C."/>
            <person name="Labutti K."/>
            <person name="Haridas S."/>
            <person name="Kuo A."/>
            <person name="Salamov A."/>
            <person name="Ahrendt S.R."/>
            <person name="Lipzen A."/>
            <person name="Sullivan W."/>
            <person name="Andreopoulos W.B."/>
            <person name="Clum A."/>
            <person name="Lindquist E."/>
            <person name="Daum C."/>
            <person name="Ramamoorthy G.K."/>
            <person name="Gryganskyi A."/>
            <person name="Culley D."/>
            <person name="Magnuson J.K."/>
            <person name="James T.Y."/>
            <person name="O'Malley M.A."/>
            <person name="Stajich J.E."/>
            <person name="Spatafora J.W."/>
            <person name="Visel A."/>
            <person name="Grigoriev I.V."/>
        </authorList>
    </citation>
    <scope>NUCLEOTIDE SEQUENCE [LARGE SCALE GENOMIC DNA]</scope>
    <source>
        <strain evidence="5">finn</strain>
    </source>
</reference>
<accession>A0A1Y1VEX3</accession>
<feature type="domain" description="Bardet-Biedl syndrome 1 N-terminal" evidence="2">
    <location>
        <begin position="336"/>
        <end position="464"/>
    </location>
</feature>
<feature type="compositionally biased region" description="Low complexity" evidence="1">
    <location>
        <begin position="51"/>
        <end position="64"/>
    </location>
</feature>
<name>A0A1Y1VEX3_9FUNG</name>
<dbReference type="GO" id="GO:0034464">
    <property type="term" value="C:BBSome"/>
    <property type="evidence" value="ECO:0007669"/>
    <property type="project" value="InterPro"/>
</dbReference>
<feature type="domain" description="Bardet-Biedl syndrome 1 N-terminal" evidence="2">
    <location>
        <begin position="81"/>
        <end position="141"/>
    </location>
</feature>
<evidence type="ECO:0000256" key="1">
    <source>
        <dbReference type="SAM" id="MobiDB-lite"/>
    </source>
</evidence>
<keyword evidence="5" id="KW-1185">Reference proteome</keyword>